<dbReference type="EMBL" id="OB682617">
    <property type="protein sequence ID" value="CAD7236879.1"/>
    <property type="molecule type" value="Genomic_DNA"/>
</dbReference>
<accession>A0A7R8WRQ1</accession>
<name>A0A7R8WRQ1_9CRUS</name>
<evidence type="ECO:0000259" key="4">
    <source>
        <dbReference type="Pfam" id="PF23557"/>
    </source>
</evidence>
<feature type="non-terminal residue" evidence="5">
    <location>
        <position position="1"/>
    </location>
</feature>
<dbReference type="GO" id="GO:0030199">
    <property type="term" value="P:collagen fibril organization"/>
    <property type="evidence" value="ECO:0007669"/>
    <property type="project" value="TreeGrafter"/>
</dbReference>
<dbReference type="Gene3D" id="1.25.40.10">
    <property type="entry name" value="Tetratricopeptide repeat domain"/>
    <property type="match status" value="1"/>
</dbReference>
<proteinExistence type="inferred from homology"/>
<dbReference type="InterPro" id="IPR056585">
    <property type="entry name" value="Leprecan_dom"/>
</dbReference>
<dbReference type="Pfam" id="PF23557">
    <property type="entry name" value="TPR_leprecan"/>
    <property type="match status" value="1"/>
</dbReference>
<sequence>MEEKFQDLIPYDFLQLCYYRQNLQNAANASFTYLVKHAEDIDTRINFELYISDANVDTQQLEDLEEKTFGVTFKQAMNSYEKQDHLKSMKHLEQALEEYFNAHDDCRLLCEGHLFDPTFGISSVAEMFLRSFKCKNDCRMKLNIFYMPQDEKKIIDFPALCYSFLYDVHHGANSSQKALENLESWILLDPGNSVAQEQKKLFSSDVQETEVLARN</sequence>
<evidence type="ECO:0000256" key="3">
    <source>
        <dbReference type="ARBA" id="ARBA00023180"/>
    </source>
</evidence>
<organism evidence="5">
    <name type="scientific">Cyprideis torosa</name>
    <dbReference type="NCBI Taxonomy" id="163714"/>
    <lineage>
        <taxon>Eukaryota</taxon>
        <taxon>Metazoa</taxon>
        <taxon>Ecdysozoa</taxon>
        <taxon>Arthropoda</taxon>
        <taxon>Crustacea</taxon>
        <taxon>Oligostraca</taxon>
        <taxon>Ostracoda</taxon>
        <taxon>Podocopa</taxon>
        <taxon>Podocopida</taxon>
        <taxon>Cytherocopina</taxon>
        <taxon>Cytheroidea</taxon>
        <taxon>Cytherideidae</taxon>
        <taxon>Cyprideis</taxon>
    </lineage>
</organism>
<protein>
    <recommendedName>
        <fullName evidence="4">Leprecan-like alpha-helical domain-containing protein</fullName>
    </recommendedName>
</protein>
<dbReference type="InterPro" id="IPR011990">
    <property type="entry name" value="TPR-like_helical_dom_sf"/>
</dbReference>
<evidence type="ECO:0000256" key="2">
    <source>
        <dbReference type="ARBA" id="ARBA00022729"/>
    </source>
</evidence>
<keyword evidence="3" id="KW-0325">Glycoprotein</keyword>
<dbReference type="PANTHER" id="PTHR13986">
    <property type="entry name" value="PROTEIN LYSINE HYDROXYLATION COMPLEX COMPONENT"/>
    <property type="match status" value="1"/>
</dbReference>
<evidence type="ECO:0000256" key="1">
    <source>
        <dbReference type="ARBA" id="ARBA00006487"/>
    </source>
</evidence>
<comment type="similarity">
    <text evidence="1">Belongs to the leprecan family.</text>
</comment>
<dbReference type="PANTHER" id="PTHR13986:SF8">
    <property type="entry name" value="PROLYL 3-HYDROXYLASE 1-LIKE PROTEIN"/>
    <property type="match status" value="1"/>
</dbReference>
<keyword evidence="2" id="KW-0732">Signal</keyword>
<dbReference type="InterPro" id="IPR052284">
    <property type="entry name" value="Collagen_mod_leprecan"/>
</dbReference>
<feature type="domain" description="Leprecan-like alpha-helical" evidence="4">
    <location>
        <begin position="2"/>
        <end position="200"/>
    </location>
</feature>
<dbReference type="AlphaFoldDB" id="A0A7R8WRQ1"/>
<dbReference type="GO" id="GO:0005783">
    <property type="term" value="C:endoplasmic reticulum"/>
    <property type="evidence" value="ECO:0007669"/>
    <property type="project" value="TreeGrafter"/>
</dbReference>
<gene>
    <name evidence="5" type="ORF">CTOB1V02_LOCUS14694</name>
</gene>
<dbReference type="OrthoDB" id="8517835at2759"/>
<evidence type="ECO:0000313" key="5">
    <source>
        <dbReference type="EMBL" id="CAD7236879.1"/>
    </source>
</evidence>
<reference evidence="5" key="1">
    <citation type="submission" date="2020-11" db="EMBL/GenBank/DDBJ databases">
        <authorList>
            <person name="Tran Van P."/>
        </authorList>
    </citation>
    <scope>NUCLEOTIDE SEQUENCE</scope>
</reference>
<dbReference type="GO" id="GO:0005518">
    <property type="term" value="F:collagen binding"/>
    <property type="evidence" value="ECO:0007669"/>
    <property type="project" value="TreeGrafter"/>
</dbReference>